<gene>
    <name evidence="2" type="ORF">DDZ15_14325</name>
</gene>
<dbReference type="InterPro" id="IPR010982">
    <property type="entry name" value="Lambda_DNA-bd_dom_sf"/>
</dbReference>
<dbReference type="Proteomes" id="UP000245533">
    <property type="component" value="Unassembled WGS sequence"/>
</dbReference>
<dbReference type="SMART" id="SM00530">
    <property type="entry name" value="HTH_XRE"/>
    <property type="match status" value="1"/>
</dbReference>
<dbReference type="SUPFAM" id="SSF47413">
    <property type="entry name" value="lambda repressor-like DNA-binding domains"/>
    <property type="match status" value="1"/>
</dbReference>
<dbReference type="GO" id="GO:0003677">
    <property type="term" value="F:DNA binding"/>
    <property type="evidence" value="ECO:0007669"/>
    <property type="project" value="InterPro"/>
</dbReference>
<dbReference type="Pfam" id="PF01381">
    <property type="entry name" value="HTH_3"/>
    <property type="match status" value="1"/>
</dbReference>
<organism evidence="2 3">
    <name type="scientific">Rhodohalobacter mucosus</name>
    <dbReference type="NCBI Taxonomy" id="2079485"/>
    <lineage>
        <taxon>Bacteria</taxon>
        <taxon>Pseudomonadati</taxon>
        <taxon>Balneolota</taxon>
        <taxon>Balneolia</taxon>
        <taxon>Balneolales</taxon>
        <taxon>Balneolaceae</taxon>
        <taxon>Rhodohalobacter</taxon>
    </lineage>
</organism>
<dbReference type="RefSeq" id="WP_109647811.1">
    <property type="nucleotide sequence ID" value="NZ_QGGB01000010.1"/>
</dbReference>
<accession>A0A316TSL7</accession>
<dbReference type="InterPro" id="IPR001387">
    <property type="entry name" value="Cro/C1-type_HTH"/>
</dbReference>
<name>A0A316TSL7_9BACT</name>
<evidence type="ECO:0000313" key="2">
    <source>
        <dbReference type="EMBL" id="PWN05254.1"/>
    </source>
</evidence>
<feature type="domain" description="HTH cro/C1-type" evidence="1">
    <location>
        <begin position="34"/>
        <end position="90"/>
    </location>
</feature>
<dbReference type="Gene3D" id="1.10.260.40">
    <property type="entry name" value="lambda repressor-like DNA-binding domains"/>
    <property type="match status" value="1"/>
</dbReference>
<evidence type="ECO:0000259" key="1">
    <source>
        <dbReference type="PROSITE" id="PS50943"/>
    </source>
</evidence>
<proteinExistence type="predicted"/>
<evidence type="ECO:0000313" key="3">
    <source>
        <dbReference type="Proteomes" id="UP000245533"/>
    </source>
</evidence>
<reference evidence="2 3" key="1">
    <citation type="submission" date="2018-05" db="EMBL/GenBank/DDBJ databases">
        <title>Rhodohalobacter halophilus gen. nov., sp. nov., a moderately halophilic member of the family Balneolaceae.</title>
        <authorList>
            <person name="Liu Z.-W."/>
        </authorList>
    </citation>
    <scope>NUCLEOTIDE SEQUENCE [LARGE SCALE GENOMIC DNA]</scope>
    <source>
        <strain evidence="2 3">8A47</strain>
    </source>
</reference>
<dbReference type="EMBL" id="QGGB01000010">
    <property type="protein sequence ID" value="PWN05254.1"/>
    <property type="molecule type" value="Genomic_DNA"/>
</dbReference>
<sequence>MNYWDKKLIRKQLDKKLKKLKPLLRMTMPSGGWINAIREGLGMTLEELGSRVDLDRARVYRIEQAEANGDVKLSTLKKMAEGLGVKFVYAFVPEQDLEEMVRQQALKIAKKRLNRIDHSMKLELQGISDDEHEEALKDLVDKILFEEPKNFWDQ</sequence>
<protein>
    <submittedName>
        <fullName evidence="2">Mobile mystery protein A</fullName>
    </submittedName>
</protein>
<dbReference type="OrthoDB" id="9785949at2"/>
<dbReference type="InterPro" id="IPR013435">
    <property type="entry name" value="Mobile_mystery_prot_A"/>
</dbReference>
<comment type="caution">
    <text evidence="2">The sequence shown here is derived from an EMBL/GenBank/DDBJ whole genome shotgun (WGS) entry which is preliminary data.</text>
</comment>
<dbReference type="NCBIfam" id="TIGR02612">
    <property type="entry name" value="mob_myst_A"/>
    <property type="match status" value="1"/>
</dbReference>
<dbReference type="CDD" id="cd00093">
    <property type="entry name" value="HTH_XRE"/>
    <property type="match status" value="1"/>
</dbReference>
<dbReference type="PROSITE" id="PS50943">
    <property type="entry name" value="HTH_CROC1"/>
    <property type="match status" value="1"/>
</dbReference>
<dbReference type="AlphaFoldDB" id="A0A316TSL7"/>
<keyword evidence="3" id="KW-1185">Reference proteome</keyword>